<dbReference type="Gene3D" id="2.60.120.590">
    <property type="entry name" value="Alpha-ketoglutarate-dependent dioxygenase AlkB-like"/>
    <property type="match status" value="1"/>
</dbReference>
<keyword evidence="2" id="KW-0560">Oxidoreductase</keyword>
<dbReference type="SUPFAM" id="SSF51197">
    <property type="entry name" value="Clavaminate synthase-like"/>
    <property type="match status" value="1"/>
</dbReference>
<dbReference type="EMBL" id="CP063231">
    <property type="protein sequence ID" value="URL60019.1"/>
    <property type="molecule type" value="Genomic_DNA"/>
</dbReference>
<evidence type="ECO:0000313" key="2">
    <source>
        <dbReference type="EMBL" id="URL60019.1"/>
    </source>
</evidence>
<reference evidence="2" key="1">
    <citation type="submission" date="2020-10" db="EMBL/GenBank/DDBJ databases">
        <title>Whole-genome sequence of Luteibacter sp. EIF3.</title>
        <authorList>
            <person name="Friedrich I."/>
            <person name="Hertel R."/>
            <person name="Daniel R."/>
        </authorList>
    </citation>
    <scope>NUCLEOTIDE SEQUENCE</scope>
    <source>
        <strain evidence="2">EIF3</strain>
    </source>
</reference>
<proteinExistence type="predicted"/>
<dbReference type="RefSeq" id="WP_250340477.1">
    <property type="nucleotide sequence ID" value="NZ_CP063231.1"/>
</dbReference>
<dbReference type="Proteomes" id="UP001056681">
    <property type="component" value="Chromosome"/>
</dbReference>
<dbReference type="GO" id="GO:0051213">
    <property type="term" value="F:dioxygenase activity"/>
    <property type="evidence" value="ECO:0007669"/>
    <property type="project" value="UniProtKB-KW"/>
</dbReference>
<dbReference type="InterPro" id="IPR037151">
    <property type="entry name" value="AlkB-like_sf"/>
</dbReference>
<dbReference type="InterPro" id="IPR005123">
    <property type="entry name" value="Oxoglu/Fe-dep_dioxygenase_dom"/>
</dbReference>
<dbReference type="InterPro" id="IPR032854">
    <property type="entry name" value="ALKBH3"/>
</dbReference>
<dbReference type="PANTHER" id="PTHR31212">
    <property type="entry name" value="ALPHA-KETOGLUTARATE-DEPENDENT DIOXYGENASE ALKB HOMOLOG 3"/>
    <property type="match status" value="1"/>
</dbReference>
<keyword evidence="2" id="KW-0223">Dioxygenase</keyword>
<feature type="domain" description="Fe2OG dioxygenase" evidence="1">
    <location>
        <begin position="93"/>
        <end position="191"/>
    </location>
</feature>
<evidence type="ECO:0000313" key="3">
    <source>
        <dbReference type="Proteomes" id="UP001056681"/>
    </source>
</evidence>
<protein>
    <submittedName>
        <fullName evidence="2">Alpha-ketoglutarate-dependent dioxygenase AlkB</fullName>
    </submittedName>
</protein>
<dbReference type="Pfam" id="PF13532">
    <property type="entry name" value="2OG-FeII_Oxy_2"/>
    <property type="match status" value="1"/>
</dbReference>
<accession>A0ABY4T727</accession>
<sequence>MSQGGLFASEPLVLVDDEHGRFVYMPGAVAPERASAWFASLLADIPWEAQRRAMYGREVDVPRLTQHYALDDPSLPRVLGEAGRAIVDVTGIPFTTVGLNLYRDGRDSVAPHNDHLEELTEGAPIALLSLGATRRMTLRERGGRKRNFDIDLEAGSVLTMSYATQHHYDHGIPKVRAEVGPRISLAFRVRPAGKAPGRRYAPQAR</sequence>
<organism evidence="2 3">
    <name type="scientific">Luteibacter flocculans</name>
    <dbReference type="NCBI Taxonomy" id="2780091"/>
    <lineage>
        <taxon>Bacteria</taxon>
        <taxon>Pseudomonadati</taxon>
        <taxon>Pseudomonadota</taxon>
        <taxon>Gammaproteobacteria</taxon>
        <taxon>Lysobacterales</taxon>
        <taxon>Rhodanobacteraceae</taxon>
        <taxon>Luteibacter</taxon>
    </lineage>
</organism>
<dbReference type="InterPro" id="IPR027450">
    <property type="entry name" value="AlkB-like"/>
</dbReference>
<dbReference type="PROSITE" id="PS51471">
    <property type="entry name" value="FE2OG_OXY"/>
    <property type="match status" value="1"/>
</dbReference>
<name>A0ABY4T727_9GAMM</name>
<dbReference type="PANTHER" id="PTHR31212:SF4">
    <property type="entry name" value="ALPHA-KETOGLUTARATE-DEPENDENT DIOXYGENASE ALKB HOMOLOG 3"/>
    <property type="match status" value="1"/>
</dbReference>
<evidence type="ECO:0000259" key="1">
    <source>
        <dbReference type="PROSITE" id="PS51471"/>
    </source>
</evidence>
<keyword evidence="3" id="KW-1185">Reference proteome</keyword>
<gene>
    <name evidence="2" type="ORF">IM816_08025</name>
</gene>